<dbReference type="PANTHER" id="PTHR46091:SF3">
    <property type="entry name" value="AMINE OXIDASE DOMAIN-CONTAINING PROTEIN"/>
    <property type="match status" value="1"/>
</dbReference>
<sequence>MILAGLLFSSIIFIFGFSYFMGENNSKLPKQFIKREKVDINTNRISIERDRYSIKKVPTNLDTIVIGSGIGGLSTAAFLAKTGKKVLVLEQHYIAGGCTHSFEEKGVEHETGIHYIGNIEKRQKVLDLITKEKIEWCQMGRDNDNIYDEIVINDEKYYFRTGTQNFIKDMIEYFPNDKNAIIKYVEIVKKVSQKDLFFNMKIVKPLWLQRILALFISKEYHKYVNTSAYDIIKELTSNEKLIAVLCGQFGDYGPPPKKASFFVHASIVNHYLEGGYFPKGGTSVIAKNIIPIIEEAGGRVLVGKGVKKILTEKHNTPIKSWENAIGIVMENGDEIYAKNIISDVGLRNTFKKLLTHTVTKFPIYENLLDNIPESTSFVYLFVNLEGDKDELELKSSNIWVWPDKDYDKMIEVYSENPYKNPMPMFIACSCAKDDTWKERFPGKSNAIVLTMAKKEWFKNWENERCMHRGHSYNDIKNIFAERMLEEGLYKFYPKTRGKVKHFDIGTPLTNQFYIGAYNGEAYGLDSTPYRYSKAISLRPETDVKNLYLTGQDICTLGFTGALMGGVLTASSVLGYGNIIDIMSGRNLINDLINLENN</sequence>
<evidence type="ECO:0000256" key="4">
    <source>
        <dbReference type="ARBA" id="ARBA00022857"/>
    </source>
</evidence>
<dbReference type="InterPro" id="IPR036188">
    <property type="entry name" value="FAD/NAD-bd_sf"/>
</dbReference>
<evidence type="ECO:0000256" key="1">
    <source>
        <dbReference type="ARBA" id="ARBA00022630"/>
    </source>
</evidence>
<accession>A0A6C0JEZ3</accession>
<proteinExistence type="predicted"/>
<evidence type="ECO:0000256" key="5">
    <source>
        <dbReference type="ARBA" id="ARBA00023027"/>
    </source>
</evidence>
<dbReference type="Gene3D" id="3.50.50.60">
    <property type="entry name" value="FAD/NAD(P)-binding domain"/>
    <property type="match status" value="2"/>
</dbReference>
<dbReference type="Pfam" id="PF13450">
    <property type="entry name" value="NAD_binding_8"/>
    <property type="match status" value="1"/>
</dbReference>
<keyword evidence="3" id="KW-0274">FAD</keyword>
<protein>
    <recommendedName>
        <fullName evidence="7">Amine oxidase domain-containing protein</fullName>
    </recommendedName>
</protein>
<dbReference type="AlphaFoldDB" id="A0A6C0JEZ3"/>
<reference evidence="6" key="1">
    <citation type="journal article" date="2020" name="Nature">
        <title>Giant virus diversity and host interactions through global metagenomics.</title>
        <authorList>
            <person name="Schulz F."/>
            <person name="Roux S."/>
            <person name="Paez-Espino D."/>
            <person name="Jungbluth S."/>
            <person name="Walsh D.A."/>
            <person name="Denef V.J."/>
            <person name="McMahon K.D."/>
            <person name="Konstantinidis K.T."/>
            <person name="Eloe-Fadrosh E.A."/>
            <person name="Kyrpides N.C."/>
            <person name="Woyke T."/>
        </authorList>
    </citation>
    <scope>NUCLEOTIDE SEQUENCE</scope>
    <source>
        <strain evidence="6">GVMAG-M-3300026093-6</strain>
    </source>
</reference>
<keyword evidence="4" id="KW-0521">NADP</keyword>
<keyword evidence="5" id="KW-0520">NAD</keyword>
<name>A0A6C0JEZ3_9ZZZZ</name>
<keyword evidence="2" id="KW-0732">Signal</keyword>
<evidence type="ECO:0000256" key="2">
    <source>
        <dbReference type="ARBA" id="ARBA00022729"/>
    </source>
</evidence>
<organism evidence="6">
    <name type="scientific">viral metagenome</name>
    <dbReference type="NCBI Taxonomy" id="1070528"/>
    <lineage>
        <taxon>unclassified sequences</taxon>
        <taxon>metagenomes</taxon>
        <taxon>organismal metagenomes</taxon>
    </lineage>
</organism>
<dbReference type="EMBL" id="MN740374">
    <property type="protein sequence ID" value="QHU03316.1"/>
    <property type="molecule type" value="Genomic_DNA"/>
</dbReference>
<evidence type="ECO:0000313" key="6">
    <source>
        <dbReference type="EMBL" id="QHU03316.1"/>
    </source>
</evidence>
<evidence type="ECO:0008006" key="7">
    <source>
        <dbReference type="Google" id="ProtNLM"/>
    </source>
</evidence>
<evidence type="ECO:0000256" key="3">
    <source>
        <dbReference type="ARBA" id="ARBA00022827"/>
    </source>
</evidence>
<keyword evidence="1" id="KW-0285">Flavoprotein</keyword>
<dbReference type="SUPFAM" id="SSF51905">
    <property type="entry name" value="FAD/NAD(P)-binding domain"/>
    <property type="match status" value="1"/>
</dbReference>
<dbReference type="PANTHER" id="PTHR46091">
    <property type="entry name" value="BLR7054 PROTEIN"/>
    <property type="match status" value="1"/>
</dbReference>
<dbReference type="InterPro" id="IPR052206">
    <property type="entry name" value="Retinol_saturase"/>
</dbReference>